<feature type="transmembrane region" description="Helical" evidence="6">
    <location>
        <begin position="250"/>
        <end position="268"/>
    </location>
</feature>
<feature type="transmembrane region" description="Helical" evidence="6">
    <location>
        <begin position="183"/>
        <end position="205"/>
    </location>
</feature>
<name>A0A7T0C2J8_9BACT</name>
<dbReference type="AlphaFoldDB" id="A0A7T0C2J8"/>
<accession>A0A7T0C2J8</accession>
<dbReference type="EMBL" id="CP048620">
    <property type="protein sequence ID" value="QPJ65384.1"/>
    <property type="molecule type" value="Genomic_DNA"/>
</dbReference>
<dbReference type="Pfam" id="PF11563">
    <property type="entry name" value="Protoglobin"/>
    <property type="match status" value="1"/>
</dbReference>
<evidence type="ECO:0000256" key="5">
    <source>
        <dbReference type="ARBA" id="ARBA00023136"/>
    </source>
</evidence>
<organism evidence="8 9">
    <name type="scientific">Candidatus Nitrohelix vancouverensis</name>
    <dbReference type="NCBI Taxonomy" id="2705534"/>
    <lineage>
        <taxon>Bacteria</taxon>
        <taxon>Pseudomonadati</taxon>
        <taxon>Nitrospinota/Tectimicrobiota group</taxon>
        <taxon>Nitrospinota</taxon>
        <taxon>Nitrospinia</taxon>
        <taxon>Nitrospinales</taxon>
        <taxon>Nitrospinaceae</taxon>
        <taxon>Candidatus Nitrohelix</taxon>
    </lineage>
</organism>
<feature type="transmembrane region" description="Helical" evidence="6">
    <location>
        <begin position="217"/>
        <end position="238"/>
    </location>
</feature>
<comment type="subcellular location">
    <subcellularLocation>
        <location evidence="1">Cell membrane</location>
        <topology evidence="1">Multi-pass membrane protein</topology>
    </subcellularLocation>
</comment>
<dbReference type="KEGG" id="nva:G3M78_08260"/>
<dbReference type="InterPro" id="IPR012292">
    <property type="entry name" value="Globin/Proto"/>
</dbReference>
<dbReference type="GO" id="GO:0005886">
    <property type="term" value="C:plasma membrane"/>
    <property type="evidence" value="ECO:0007669"/>
    <property type="project" value="UniProtKB-SubCell"/>
</dbReference>
<feature type="domain" description="Globin-sensor" evidence="7">
    <location>
        <begin position="8"/>
        <end position="152"/>
    </location>
</feature>
<evidence type="ECO:0000256" key="3">
    <source>
        <dbReference type="ARBA" id="ARBA00022692"/>
    </source>
</evidence>
<dbReference type="InterPro" id="IPR009050">
    <property type="entry name" value="Globin-like_sf"/>
</dbReference>
<evidence type="ECO:0000313" key="9">
    <source>
        <dbReference type="Proteomes" id="UP000594464"/>
    </source>
</evidence>
<dbReference type="InterPro" id="IPR044398">
    <property type="entry name" value="Globin-sensor_dom"/>
</dbReference>
<evidence type="ECO:0000256" key="2">
    <source>
        <dbReference type="ARBA" id="ARBA00022475"/>
    </source>
</evidence>
<dbReference type="InterPro" id="IPR020948">
    <property type="entry name" value="P_starv_induced_PsiE-like"/>
</dbReference>
<protein>
    <recommendedName>
        <fullName evidence="7">Globin-sensor domain-containing protein</fullName>
    </recommendedName>
</protein>
<keyword evidence="3 6" id="KW-0812">Transmembrane</keyword>
<keyword evidence="4 6" id="KW-1133">Transmembrane helix</keyword>
<dbReference type="Gene3D" id="1.10.490.10">
    <property type="entry name" value="Globins"/>
    <property type="match status" value="1"/>
</dbReference>
<sequence>MKSTMPKTLNLLKAQYAFTKSDEIFLAQMKPDSEAHVEKFSDGYYEFIWKLGQAPDFFETDTALMKHRDLIRQWFTGLFAGSYETDYFLQLGKIKEAHAKLEIPTHHMMALFHFTPIFAMTLIQKLYGEDKFLPERIKALEKILAINLDILTGSSRETETKHASSITKLENKLLKYLKTIGSYFNYLLMGALVMVATFSIGLFGYDVYLLFSGASSIERGILTTLGSLLILWSAIELINEEIKHLRGGSSALAAFLTLVIAALIRKILIVSLSPEKAKEILMYGLLVLFLSISYWLISLTTKSRNN</sequence>
<evidence type="ECO:0000256" key="1">
    <source>
        <dbReference type="ARBA" id="ARBA00004651"/>
    </source>
</evidence>
<dbReference type="Proteomes" id="UP000594464">
    <property type="component" value="Chromosome"/>
</dbReference>
<evidence type="ECO:0000256" key="6">
    <source>
        <dbReference type="SAM" id="Phobius"/>
    </source>
</evidence>
<dbReference type="GO" id="GO:0020037">
    <property type="term" value="F:heme binding"/>
    <property type="evidence" value="ECO:0007669"/>
    <property type="project" value="InterPro"/>
</dbReference>
<dbReference type="SUPFAM" id="SSF46458">
    <property type="entry name" value="Globin-like"/>
    <property type="match status" value="1"/>
</dbReference>
<dbReference type="GO" id="GO:0019825">
    <property type="term" value="F:oxygen binding"/>
    <property type="evidence" value="ECO:0007669"/>
    <property type="project" value="InterPro"/>
</dbReference>
<evidence type="ECO:0000313" key="8">
    <source>
        <dbReference type="EMBL" id="QPJ65384.1"/>
    </source>
</evidence>
<keyword evidence="2" id="KW-1003">Cell membrane</keyword>
<proteinExistence type="predicted"/>
<feature type="transmembrane region" description="Helical" evidence="6">
    <location>
        <begin position="280"/>
        <end position="297"/>
    </location>
</feature>
<reference evidence="9" key="1">
    <citation type="submission" date="2020-02" db="EMBL/GenBank/DDBJ databases">
        <title>Genomic and physiological characterization of two novel Nitrospinaceae genera.</title>
        <authorList>
            <person name="Mueller A.J."/>
            <person name="Jung M.-Y."/>
            <person name="Strachan C.R."/>
            <person name="Herbold C.W."/>
            <person name="Kirkegaard R.H."/>
            <person name="Daims H."/>
        </authorList>
    </citation>
    <scope>NUCLEOTIDE SEQUENCE [LARGE SCALE GENOMIC DNA]</scope>
</reference>
<keyword evidence="5 6" id="KW-0472">Membrane</keyword>
<dbReference type="Pfam" id="PF06146">
    <property type="entry name" value="PsiE"/>
    <property type="match status" value="1"/>
</dbReference>
<evidence type="ECO:0000259" key="7">
    <source>
        <dbReference type="Pfam" id="PF11563"/>
    </source>
</evidence>
<gene>
    <name evidence="8" type="ORF">G3M78_08260</name>
</gene>
<evidence type="ECO:0000256" key="4">
    <source>
        <dbReference type="ARBA" id="ARBA00022989"/>
    </source>
</evidence>